<keyword evidence="1" id="KW-0479">Metal-binding</keyword>
<keyword evidence="2" id="KW-0378">Hydrolase</keyword>
<proteinExistence type="inferred from homology"/>
<dbReference type="InterPro" id="IPR023696">
    <property type="entry name" value="Ureohydrolase_dom_sf"/>
</dbReference>
<dbReference type="EMBL" id="FTOR01000001">
    <property type="protein sequence ID" value="SIS83532.1"/>
    <property type="molecule type" value="Genomic_DNA"/>
</dbReference>
<dbReference type="STRING" id="477680.SAMN05421788_1011499"/>
<sequence length="378" mass="43021">MSSFESIIDFLEPVNIYELSNDEGYRDTQVGKHIAVYEEELPDIDEADIILIGCGEARGEGPGFSHSDGPNIIRRAFYSLYHWHDSVKVADVGNVKRGASLNDTYGALRAVVSELVSHNKRVVILGGSHDITRAQYNVYAAAENIIEMTCVDARMDMDIDSVLPVESFMLELLTSDPNFIKHYNHIGFQSYMVHPTMLETIDKLRFDCYRVGRVKEHIEEMEPVIRNSNMLTFDIAAIQHSHAPANYLTPNGFNGEEACTLMQYAGMSPQLSTIGIYGYTPKRDVQDLTAKQISHMLWYLMDGIHKGKQEAPMEMTDEFNEFNIAFAEVETRFLQSKRTGRWWVQLPDGKYIACSHRDYMIAAANDIPERWLRAVERS</sequence>
<dbReference type="GO" id="GO:0046872">
    <property type="term" value="F:metal ion binding"/>
    <property type="evidence" value="ECO:0007669"/>
    <property type="project" value="UniProtKB-KW"/>
</dbReference>
<accession>A0A173MRJ5</accession>
<evidence type="ECO:0000313" key="4">
    <source>
        <dbReference type="EMBL" id="SIS83532.1"/>
    </source>
</evidence>
<dbReference type="GO" id="GO:0033389">
    <property type="term" value="P:putrescine biosynthetic process from arginine, via agmatine"/>
    <property type="evidence" value="ECO:0007669"/>
    <property type="project" value="TreeGrafter"/>
</dbReference>
<dbReference type="PROSITE" id="PS51409">
    <property type="entry name" value="ARGINASE_2"/>
    <property type="match status" value="1"/>
</dbReference>
<dbReference type="AlphaFoldDB" id="A0A173MRJ5"/>
<gene>
    <name evidence="4" type="ORF">SAMN05421788_1011499</name>
</gene>
<evidence type="ECO:0000256" key="3">
    <source>
        <dbReference type="PROSITE-ProRule" id="PRU00742"/>
    </source>
</evidence>
<dbReference type="KEGG" id="fln:FLA_6125"/>
<dbReference type="Proteomes" id="UP000186917">
    <property type="component" value="Unassembled WGS sequence"/>
</dbReference>
<dbReference type="Pfam" id="PF00491">
    <property type="entry name" value="Arginase"/>
    <property type="match status" value="1"/>
</dbReference>
<dbReference type="GO" id="GO:0008783">
    <property type="term" value="F:agmatinase activity"/>
    <property type="evidence" value="ECO:0007669"/>
    <property type="project" value="TreeGrafter"/>
</dbReference>
<dbReference type="SUPFAM" id="SSF52768">
    <property type="entry name" value="Arginase/deacetylase"/>
    <property type="match status" value="1"/>
</dbReference>
<dbReference type="OrthoDB" id="931936at2"/>
<evidence type="ECO:0000256" key="1">
    <source>
        <dbReference type="ARBA" id="ARBA00022723"/>
    </source>
</evidence>
<evidence type="ECO:0000313" key="5">
    <source>
        <dbReference type="Proteomes" id="UP000186917"/>
    </source>
</evidence>
<reference evidence="5" key="1">
    <citation type="submission" date="2017-01" db="EMBL/GenBank/DDBJ databases">
        <authorList>
            <person name="Varghese N."/>
            <person name="Submissions S."/>
        </authorList>
    </citation>
    <scope>NUCLEOTIDE SEQUENCE [LARGE SCALE GENOMIC DNA]</scope>
    <source>
        <strain evidence="5">DSM 21054</strain>
    </source>
</reference>
<protein>
    <submittedName>
        <fullName evidence="4">Arginase family enzyme</fullName>
    </submittedName>
</protein>
<name>A0A173MRJ5_9BACT</name>
<dbReference type="PANTHER" id="PTHR11358:SF26">
    <property type="entry name" value="GUANIDINO ACID HYDROLASE, MITOCHONDRIAL"/>
    <property type="match status" value="1"/>
</dbReference>
<dbReference type="PANTHER" id="PTHR11358">
    <property type="entry name" value="ARGINASE/AGMATINASE"/>
    <property type="match status" value="1"/>
</dbReference>
<evidence type="ECO:0000256" key="2">
    <source>
        <dbReference type="ARBA" id="ARBA00022801"/>
    </source>
</evidence>
<comment type="similarity">
    <text evidence="3">Belongs to the arginase family.</text>
</comment>
<dbReference type="Gene3D" id="3.40.800.10">
    <property type="entry name" value="Ureohydrolase domain"/>
    <property type="match status" value="1"/>
</dbReference>
<dbReference type="InterPro" id="IPR006035">
    <property type="entry name" value="Ureohydrolase"/>
</dbReference>
<dbReference type="CDD" id="cd09988">
    <property type="entry name" value="Formimidoylglutamase"/>
    <property type="match status" value="1"/>
</dbReference>
<organism evidence="4 5">
    <name type="scientific">Filimonas lacunae</name>
    <dbReference type="NCBI Taxonomy" id="477680"/>
    <lineage>
        <taxon>Bacteria</taxon>
        <taxon>Pseudomonadati</taxon>
        <taxon>Bacteroidota</taxon>
        <taxon>Chitinophagia</taxon>
        <taxon>Chitinophagales</taxon>
        <taxon>Chitinophagaceae</taxon>
        <taxon>Filimonas</taxon>
    </lineage>
</organism>
<keyword evidence="5" id="KW-1185">Reference proteome</keyword>
<dbReference type="RefSeq" id="WP_076377115.1">
    <property type="nucleotide sequence ID" value="NZ_AP017422.1"/>
</dbReference>